<feature type="transmembrane region" description="Helical" evidence="5">
    <location>
        <begin position="85"/>
        <end position="105"/>
    </location>
</feature>
<feature type="transmembrane region" description="Helical" evidence="5">
    <location>
        <begin position="231"/>
        <end position="253"/>
    </location>
</feature>
<dbReference type="Pfam" id="PF07690">
    <property type="entry name" value="MFS_1"/>
    <property type="match status" value="1"/>
</dbReference>
<feature type="transmembrane region" description="Helical" evidence="5">
    <location>
        <begin position="307"/>
        <end position="324"/>
    </location>
</feature>
<dbReference type="InterPro" id="IPR011701">
    <property type="entry name" value="MFS"/>
</dbReference>
<dbReference type="EMBL" id="FTNE01000003">
    <property type="protein sequence ID" value="SIQ28032.1"/>
    <property type="molecule type" value="Genomic_DNA"/>
</dbReference>
<dbReference type="SUPFAM" id="SSF103473">
    <property type="entry name" value="MFS general substrate transporter"/>
    <property type="match status" value="1"/>
</dbReference>
<feature type="transmembrane region" description="Helical" evidence="5">
    <location>
        <begin position="441"/>
        <end position="464"/>
    </location>
</feature>
<dbReference type="OrthoDB" id="9771737at2"/>
<accession>A0A8G2CIH2</accession>
<dbReference type="RefSeq" id="WP_029311590.1">
    <property type="nucleotide sequence ID" value="NZ_FTNE01000003.1"/>
</dbReference>
<evidence type="ECO:0000256" key="4">
    <source>
        <dbReference type="ARBA" id="ARBA00023136"/>
    </source>
</evidence>
<evidence type="ECO:0000313" key="8">
    <source>
        <dbReference type="Proteomes" id="UP000186308"/>
    </source>
</evidence>
<feature type="transmembrane region" description="Helical" evidence="5">
    <location>
        <begin position="206"/>
        <end position="225"/>
    </location>
</feature>
<dbReference type="AlphaFoldDB" id="A0A8G2CIH2"/>
<reference evidence="7 8" key="1">
    <citation type="submission" date="2017-01" db="EMBL/GenBank/DDBJ databases">
        <authorList>
            <person name="Varghese N."/>
            <person name="Submissions S."/>
        </authorList>
    </citation>
    <scope>NUCLEOTIDE SEQUENCE [LARGE SCALE GENOMIC DNA]</scope>
    <source>
        <strain evidence="7 8">ATCC 35905</strain>
    </source>
</reference>
<keyword evidence="3 5" id="KW-1133">Transmembrane helix</keyword>
<dbReference type="CDD" id="cd17503">
    <property type="entry name" value="MFS_LmrB_MDR_like"/>
    <property type="match status" value="1"/>
</dbReference>
<evidence type="ECO:0000256" key="3">
    <source>
        <dbReference type="ARBA" id="ARBA00022989"/>
    </source>
</evidence>
<dbReference type="PANTHER" id="PTHR23501:SF1">
    <property type="entry name" value="TRANSPORT PROTEIN HSRA-RELATED"/>
    <property type="match status" value="1"/>
</dbReference>
<comment type="caution">
    <text evidence="7">The sequence shown here is derived from an EMBL/GenBank/DDBJ whole genome shotgun (WGS) entry which is preliminary data.</text>
</comment>
<feature type="transmembrane region" description="Helical" evidence="5">
    <location>
        <begin position="274"/>
        <end position="295"/>
    </location>
</feature>
<feature type="transmembrane region" description="Helical" evidence="5">
    <location>
        <begin position="153"/>
        <end position="172"/>
    </location>
</feature>
<dbReference type="InterPro" id="IPR020846">
    <property type="entry name" value="MFS_dom"/>
</dbReference>
<dbReference type="Proteomes" id="UP000186308">
    <property type="component" value="Unassembled WGS sequence"/>
</dbReference>
<feature type="transmembrane region" description="Helical" evidence="5">
    <location>
        <begin position="58"/>
        <end position="78"/>
    </location>
</feature>
<feature type="transmembrane region" description="Helical" evidence="5">
    <location>
        <begin position="403"/>
        <end position="421"/>
    </location>
</feature>
<dbReference type="PANTHER" id="PTHR23501">
    <property type="entry name" value="MAJOR FACILITATOR SUPERFAMILY"/>
    <property type="match status" value="1"/>
</dbReference>
<keyword evidence="8" id="KW-1185">Reference proteome</keyword>
<keyword evidence="2 5" id="KW-0812">Transmembrane</keyword>
<evidence type="ECO:0000256" key="1">
    <source>
        <dbReference type="ARBA" id="ARBA00004141"/>
    </source>
</evidence>
<feature type="transmembrane region" description="Helical" evidence="5">
    <location>
        <begin position="336"/>
        <end position="359"/>
    </location>
</feature>
<protein>
    <submittedName>
        <fullName evidence="7">Drug resistance transporter, EmrB/QacA subfamily</fullName>
    </submittedName>
</protein>
<feature type="transmembrane region" description="Helical" evidence="5">
    <location>
        <begin position="365"/>
        <end position="391"/>
    </location>
</feature>
<dbReference type="InterPro" id="IPR036259">
    <property type="entry name" value="MFS_trans_sf"/>
</dbReference>
<evidence type="ECO:0000313" key="7">
    <source>
        <dbReference type="EMBL" id="SIQ28032.1"/>
    </source>
</evidence>
<dbReference type="GO" id="GO:0005886">
    <property type="term" value="C:plasma membrane"/>
    <property type="evidence" value="ECO:0007669"/>
    <property type="project" value="TreeGrafter"/>
</dbReference>
<feature type="domain" description="Major facilitator superfamily (MFS) profile" evidence="6">
    <location>
        <begin position="20"/>
        <end position="467"/>
    </location>
</feature>
<dbReference type="GO" id="GO:0022857">
    <property type="term" value="F:transmembrane transporter activity"/>
    <property type="evidence" value="ECO:0007669"/>
    <property type="project" value="InterPro"/>
</dbReference>
<name>A0A8G2CIH2_ACIRU</name>
<dbReference type="Gene3D" id="1.20.1250.20">
    <property type="entry name" value="MFS general substrate transporter like domains"/>
    <property type="match status" value="1"/>
</dbReference>
<dbReference type="PROSITE" id="PS50850">
    <property type="entry name" value="MFS"/>
    <property type="match status" value="1"/>
</dbReference>
<feature type="transmembrane region" description="Helical" evidence="5">
    <location>
        <begin position="21"/>
        <end position="46"/>
    </location>
</feature>
<evidence type="ECO:0000256" key="2">
    <source>
        <dbReference type="ARBA" id="ARBA00022692"/>
    </source>
</evidence>
<organism evidence="7 8">
    <name type="scientific">Acidiphilium rubrum</name>
    <dbReference type="NCBI Taxonomy" id="526"/>
    <lineage>
        <taxon>Bacteria</taxon>
        <taxon>Pseudomonadati</taxon>
        <taxon>Pseudomonadota</taxon>
        <taxon>Alphaproteobacteria</taxon>
        <taxon>Acetobacterales</taxon>
        <taxon>Acidocellaceae</taxon>
        <taxon>Acidiphilium</taxon>
    </lineage>
</organism>
<proteinExistence type="predicted"/>
<sequence length="489" mass="51827">MIDDEDDDRSALTTRQMRITAVIVATALFMQNLDSTIVATALPAMAKSFHADPLHMSLALTSYLLSLAVFIPASGWFADRFGSRTVFRAAILIFTIGSVLCGLAHSLGELIAARILQGVGGSMMVPVGRLLLLKSVRRRDMLAATSWLTMPALIGPIIGPPLGGFIVTYVSWRWTFDINVPIGLIGIVAVSLFIREVRDSEHAGRLDIIGLILSGLAMALVMAGIETIGRGIIAVPWSLACFAVGGASGWAYWRHAQHHEHPVLDLTLMKIDTFANSTIAGSFFRVLAGAMPFLLPLMLQLGFGESAAKSGTVTFAAAIGALAMKPLAQPILRRFGFRISMVGFGLLSVAFTAACAAFRPSWPVLALDAVLLIGGVFRSLQFTAFNTIAYADVPRSRMSAATSFYATFQQITITLGISIAAGSLEVATALSGHAAPSIADYSWAFIIISAIGLISVPICARLAAEAGDDVSGHHAAPVPHIDLPSGPRQ</sequence>
<keyword evidence="4 5" id="KW-0472">Membrane</keyword>
<comment type="subcellular location">
    <subcellularLocation>
        <location evidence="1">Membrane</location>
        <topology evidence="1">Multi-pass membrane protein</topology>
    </subcellularLocation>
</comment>
<feature type="transmembrane region" description="Helical" evidence="5">
    <location>
        <begin position="111"/>
        <end position="132"/>
    </location>
</feature>
<evidence type="ECO:0000256" key="5">
    <source>
        <dbReference type="SAM" id="Phobius"/>
    </source>
</evidence>
<feature type="transmembrane region" description="Helical" evidence="5">
    <location>
        <begin position="178"/>
        <end position="194"/>
    </location>
</feature>
<gene>
    <name evidence="7" type="ORF">SAMN05421828_10364</name>
</gene>
<dbReference type="Gene3D" id="1.20.1720.10">
    <property type="entry name" value="Multidrug resistance protein D"/>
    <property type="match status" value="1"/>
</dbReference>
<evidence type="ECO:0000259" key="6">
    <source>
        <dbReference type="PROSITE" id="PS50850"/>
    </source>
</evidence>